<comment type="caution">
    <text evidence="1">The sequence shown here is derived from an EMBL/GenBank/DDBJ whole genome shotgun (WGS) entry which is preliminary data.</text>
</comment>
<gene>
    <name evidence="1" type="ORF">VTL71DRAFT_8412</name>
</gene>
<evidence type="ECO:0000313" key="1">
    <source>
        <dbReference type="EMBL" id="KAL2074634.1"/>
    </source>
</evidence>
<proteinExistence type="predicted"/>
<sequence>MENIQNNANASGIGPFAGRSISQSDNTPVANLYCPVSTCPMNSLNKIQISSGNETSNVCIHIQSQSREFFVDSQASSILASNQITKVNKPSQSDVAPQHTEATFQTSGVNTILLSPPPSPPTMVDVHNCSGSIYTDTTTTPAVKAEVDPYRMDRFLDEIQPFWYTGQGGRNIHHTTAMRAHLDDLLARVA</sequence>
<keyword evidence="2" id="KW-1185">Reference proteome</keyword>
<evidence type="ECO:0000313" key="2">
    <source>
        <dbReference type="Proteomes" id="UP001595075"/>
    </source>
</evidence>
<organism evidence="1 2">
    <name type="scientific">Oculimacula yallundae</name>
    <dbReference type="NCBI Taxonomy" id="86028"/>
    <lineage>
        <taxon>Eukaryota</taxon>
        <taxon>Fungi</taxon>
        <taxon>Dikarya</taxon>
        <taxon>Ascomycota</taxon>
        <taxon>Pezizomycotina</taxon>
        <taxon>Leotiomycetes</taxon>
        <taxon>Helotiales</taxon>
        <taxon>Ploettnerulaceae</taxon>
        <taxon>Oculimacula</taxon>
    </lineage>
</organism>
<dbReference type="Proteomes" id="UP001595075">
    <property type="component" value="Unassembled WGS sequence"/>
</dbReference>
<reference evidence="1 2" key="1">
    <citation type="journal article" date="2024" name="Commun. Biol.">
        <title>Comparative genomic analysis of thermophilic fungi reveals convergent evolutionary adaptations and gene losses.</title>
        <authorList>
            <person name="Steindorff A.S."/>
            <person name="Aguilar-Pontes M.V."/>
            <person name="Robinson A.J."/>
            <person name="Andreopoulos B."/>
            <person name="LaButti K."/>
            <person name="Kuo A."/>
            <person name="Mondo S."/>
            <person name="Riley R."/>
            <person name="Otillar R."/>
            <person name="Haridas S."/>
            <person name="Lipzen A."/>
            <person name="Grimwood J."/>
            <person name="Schmutz J."/>
            <person name="Clum A."/>
            <person name="Reid I.D."/>
            <person name="Moisan M.C."/>
            <person name="Butler G."/>
            <person name="Nguyen T.T.M."/>
            <person name="Dewar K."/>
            <person name="Conant G."/>
            <person name="Drula E."/>
            <person name="Henrissat B."/>
            <person name="Hansel C."/>
            <person name="Singer S."/>
            <person name="Hutchinson M.I."/>
            <person name="de Vries R.P."/>
            <person name="Natvig D.O."/>
            <person name="Powell A.J."/>
            <person name="Tsang A."/>
            <person name="Grigoriev I.V."/>
        </authorList>
    </citation>
    <scope>NUCLEOTIDE SEQUENCE [LARGE SCALE GENOMIC DNA]</scope>
    <source>
        <strain evidence="1 2">CBS 494.80</strain>
    </source>
</reference>
<protein>
    <submittedName>
        <fullName evidence="1">Uncharacterized protein</fullName>
    </submittedName>
</protein>
<dbReference type="EMBL" id="JAZHXI010000002">
    <property type="protein sequence ID" value="KAL2074634.1"/>
    <property type="molecule type" value="Genomic_DNA"/>
</dbReference>
<name>A0ABR4CXK0_9HELO</name>
<accession>A0ABR4CXK0</accession>